<keyword evidence="1" id="KW-0472">Membrane</keyword>
<accession>A0ABP8WV91</accession>
<feature type="transmembrane region" description="Helical" evidence="1">
    <location>
        <begin position="20"/>
        <end position="39"/>
    </location>
</feature>
<protein>
    <recommendedName>
        <fullName evidence="2">Putative Flp pilus-assembly TadG-like N-terminal domain-containing protein</fullName>
    </recommendedName>
</protein>
<evidence type="ECO:0000256" key="1">
    <source>
        <dbReference type="SAM" id="Phobius"/>
    </source>
</evidence>
<organism evidence="3 4">
    <name type="scientific">Nocardioides nanhaiensis</name>
    <dbReference type="NCBI Taxonomy" id="1476871"/>
    <lineage>
        <taxon>Bacteria</taxon>
        <taxon>Bacillati</taxon>
        <taxon>Actinomycetota</taxon>
        <taxon>Actinomycetes</taxon>
        <taxon>Propionibacteriales</taxon>
        <taxon>Nocardioidaceae</taxon>
        <taxon>Nocardioides</taxon>
    </lineage>
</organism>
<evidence type="ECO:0000313" key="4">
    <source>
        <dbReference type="Proteomes" id="UP001500621"/>
    </source>
</evidence>
<feature type="domain" description="Putative Flp pilus-assembly TadG-like N-terminal" evidence="2">
    <location>
        <begin position="18"/>
        <end position="61"/>
    </location>
</feature>
<evidence type="ECO:0000259" key="2">
    <source>
        <dbReference type="Pfam" id="PF13400"/>
    </source>
</evidence>
<evidence type="ECO:0000313" key="3">
    <source>
        <dbReference type="EMBL" id="GAA4695488.1"/>
    </source>
</evidence>
<comment type="caution">
    <text evidence="3">The sequence shown here is derived from an EMBL/GenBank/DDBJ whole genome shotgun (WGS) entry which is preliminary data.</text>
</comment>
<gene>
    <name evidence="3" type="ORF">GCM10023226_37330</name>
</gene>
<sequence>MRARPVRPRGVRCDDEGGAVALTVALCVTLLVLVASYCVDLGMQRVVRADMQSVADVAALDMARALGRGVAPGTPAWDAALRASLEANPGNLGGSTTHAAPWVCTTHACAKATVGVVDGNNVFSSTIPAGRQPSAVEVQTTASVDFALQAGSGSATRSAIAALSSSACYKLGSWAARVNSADSVLLNPVLRQLAMQSGAFSNGGTVSALDYKALAGATVNLNQLAAGLGVASVDQLATSTVKLRDLYSQVHALAQPRNSTAITILDSLRATSSTQTTIALSKVISVVSGSGSVLDAQANALDLVGGSISALNGTNAANVYLGATIPSLTSAGLEVRLLQGPKQYCGSPGSSGTIGVRSDVEQLRARVGGQLAPTTLDFAMSPITDVLAGVASAQITAENYATFDFSVAGTSSKLKSVSCGPPAGVTLEVDNGLATVTFSTPLRARVRASLIRTLGLADVVIDVNATVDVTVELGTKGVTSMSLAVPPQSFDTPYPTSSGGVNIKSVTARSGASVNAHVALLSGLLGAGVSLNAGQQSAILSAVLGNGMAALLSPTDSRSLSKTVFDPVLALIGARVAGSDVILDSKPALNCGTPRLAG</sequence>
<proteinExistence type="predicted"/>
<dbReference type="Pfam" id="PF13400">
    <property type="entry name" value="Tad"/>
    <property type="match status" value="1"/>
</dbReference>
<dbReference type="Proteomes" id="UP001500621">
    <property type="component" value="Unassembled WGS sequence"/>
</dbReference>
<dbReference type="EMBL" id="BAABIM010000004">
    <property type="protein sequence ID" value="GAA4695488.1"/>
    <property type="molecule type" value="Genomic_DNA"/>
</dbReference>
<keyword evidence="1" id="KW-0812">Transmembrane</keyword>
<dbReference type="InterPro" id="IPR028087">
    <property type="entry name" value="Tad_N"/>
</dbReference>
<keyword evidence="4" id="KW-1185">Reference proteome</keyword>
<name>A0ABP8WV91_9ACTN</name>
<keyword evidence="1" id="KW-1133">Transmembrane helix</keyword>
<reference evidence="4" key="1">
    <citation type="journal article" date="2019" name="Int. J. Syst. Evol. Microbiol.">
        <title>The Global Catalogue of Microorganisms (GCM) 10K type strain sequencing project: providing services to taxonomists for standard genome sequencing and annotation.</title>
        <authorList>
            <consortium name="The Broad Institute Genomics Platform"/>
            <consortium name="The Broad Institute Genome Sequencing Center for Infectious Disease"/>
            <person name="Wu L."/>
            <person name="Ma J."/>
        </authorList>
    </citation>
    <scope>NUCLEOTIDE SEQUENCE [LARGE SCALE GENOMIC DNA]</scope>
    <source>
        <strain evidence="4">JCM 18127</strain>
    </source>
</reference>
<dbReference type="RefSeq" id="WP_345268791.1">
    <property type="nucleotide sequence ID" value="NZ_BAABIM010000004.1"/>
</dbReference>